<proteinExistence type="predicted"/>
<evidence type="ECO:0000313" key="4">
    <source>
        <dbReference type="Proteomes" id="UP000245992"/>
    </source>
</evidence>
<name>A0A2T7SP21_9ACTN</name>
<dbReference type="Proteomes" id="UP000245992">
    <property type="component" value="Unassembled WGS sequence"/>
</dbReference>
<dbReference type="OrthoDB" id="4163423at2"/>
<reference evidence="3 4" key="1">
    <citation type="submission" date="2013-12" db="EMBL/GenBank/DDBJ databases">
        <title>Annotated genome of Streptomyces scopuliridis.</title>
        <authorList>
            <person name="Olson J.B."/>
        </authorList>
    </citation>
    <scope>NUCLEOTIDE SEQUENCE [LARGE SCALE GENOMIC DNA]</scope>
    <source>
        <strain evidence="3 4">RB72</strain>
    </source>
</reference>
<accession>A0A2T7SP21</accession>
<keyword evidence="2" id="KW-0812">Transmembrane</keyword>
<evidence type="ECO:0008006" key="5">
    <source>
        <dbReference type="Google" id="ProtNLM"/>
    </source>
</evidence>
<sequence length="268" mass="28140">MGWKKPRTSPPPAGPWYARLATSAGRPAVLAATLVMSMPGEYHVAKFAGWSDPWAYGMPFSLSAYAGIAAVVAATRPKGARGRFSATVGAVFAIILALAAQVVAHLVNTGHMDHNQAWLIAVTSMVPPAVLAHLLHLAATPDEGDAPSTSVDTPATAPVVEQAERIEQAPVLPPLPKQPPAPQLPPVEEQQPAPIVYRDPRCAAIRPLYDGGTRPGTAAMRDALITAGHGRVGDSTIRGVIRAEIEQHEPRLAQLPPALPMPRAAGQP</sequence>
<feature type="transmembrane region" description="Helical" evidence="2">
    <location>
        <begin position="86"/>
        <end position="106"/>
    </location>
</feature>
<keyword evidence="2" id="KW-1133">Transmembrane helix</keyword>
<organism evidence="3 4">
    <name type="scientific">Streptomyces scopuliridis RB72</name>
    <dbReference type="NCBI Taxonomy" id="1440053"/>
    <lineage>
        <taxon>Bacteria</taxon>
        <taxon>Bacillati</taxon>
        <taxon>Actinomycetota</taxon>
        <taxon>Actinomycetes</taxon>
        <taxon>Kitasatosporales</taxon>
        <taxon>Streptomycetaceae</taxon>
        <taxon>Streptomyces</taxon>
    </lineage>
</organism>
<keyword evidence="4" id="KW-1185">Reference proteome</keyword>
<feature type="region of interest" description="Disordered" evidence="1">
    <location>
        <begin position="249"/>
        <end position="268"/>
    </location>
</feature>
<dbReference type="RefSeq" id="WP_051745993.1">
    <property type="nucleotide sequence ID" value="NZ_AZSP01000384.1"/>
</dbReference>
<dbReference type="EMBL" id="AZSP01000384">
    <property type="protein sequence ID" value="PVE04682.1"/>
    <property type="molecule type" value="Genomic_DNA"/>
</dbReference>
<dbReference type="AlphaFoldDB" id="A0A2T7SP21"/>
<dbReference type="STRING" id="1440053.GCA_000718095_03397"/>
<evidence type="ECO:0000313" key="3">
    <source>
        <dbReference type="EMBL" id="PVE04682.1"/>
    </source>
</evidence>
<comment type="caution">
    <text evidence="3">The sequence shown here is derived from an EMBL/GenBank/DDBJ whole genome shotgun (WGS) entry which is preliminary data.</text>
</comment>
<feature type="transmembrane region" description="Helical" evidence="2">
    <location>
        <begin position="118"/>
        <end position="139"/>
    </location>
</feature>
<evidence type="ECO:0000256" key="1">
    <source>
        <dbReference type="SAM" id="MobiDB-lite"/>
    </source>
</evidence>
<feature type="transmembrane region" description="Helical" evidence="2">
    <location>
        <begin position="54"/>
        <end position="74"/>
    </location>
</feature>
<evidence type="ECO:0000256" key="2">
    <source>
        <dbReference type="SAM" id="Phobius"/>
    </source>
</evidence>
<keyword evidence="2" id="KW-0472">Membrane</keyword>
<protein>
    <recommendedName>
        <fullName evidence="5">DUF2637 domain-containing protein</fullName>
    </recommendedName>
</protein>
<gene>
    <name evidence="3" type="ORF">Y717_10830</name>
</gene>